<dbReference type="PANTHER" id="PTHR46000">
    <property type="entry name" value="SEVEN TM RECEPTOR-RELATED"/>
    <property type="match status" value="1"/>
</dbReference>
<evidence type="ECO:0000256" key="1">
    <source>
        <dbReference type="SAM" id="Phobius"/>
    </source>
</evidence>
<dbReference type="AlphaFoldDB" id="A0A8S1ETG5"/>
<dbReference type="Pfam" id="PF10326">
    <property type="entry name" value="7TM_GPCR_Str"/>
    <property type="match status" value="1"/>
</dbReference>
<sequence>MIFFKTNYSPFGAKMNQAILSMACGLFGFSMGIFAIPFVYRYVVTCCSQHLKFFSGFYFYIWMMLPIIYGFPWALTCYFFISPWDQMTEFLRGNIMDNFDLKMEEIAYIGAYYFPVDEHGVQYFNIKIQIIMLVFWIIIVYEF</sequence>
<keyword evidence="1" id="KW-1133">Transmembrane helix</keyword>
<dbReference type="InterPro" id="IPR019428">
    <property type="entry name" value="7TM_GPCR_serpentine_rcpt_Str"/>
</dbReference>
<keyword evidence="3" id="KW-1185">Reference proteome</keyword>
<gene>
    <name evidence="2" type="ORF">CBOVIS_LOCUS5794</name>
</gene>
<accession>A0A8S1ETG5</accession>
<organism evidence="2 3">
    <name type="scientific">Caenorhabditis bovis</name>
    <dbReference type="NCBI Taxonomy" id="2654633"/>
    <lineage>
        <taxon>Eukaryota</taxon>
        <taxon>Metazoa</taxon>
        <taxon>Ecdysozoa</taxon>
        <taxon>Nematoda</taxon>
        <taxon>Chromadorea</taxon>
        <taxon>Rhabditida</taxon>
        <taxon>Rhabditina</taxon>
        <taxon>Rhabditomorpha</taxon>
        <taxon>Rhabditoidea</taxon>
        <taxon>Rhabditidae</taxon>
        <taxon>Peloderinae</taxon>
        <taxon>Caenorhabditis</taxon>
    </lineage>
</organism>
<feature type="transmembrane region" description="Helical" evidence="1">
    <location>
        <begin position="20"/>
        <end position="44"/>
    </location>
</feature>
<evidence type="ECO:0000313" key="2">
    <source>
        <dbReference type="EMBL" id="CAB3403297.1"/>
    </source>
</evidence>
<keyword evidence="1" id="KW-0472">Membrane</keyword>
<feature type="transmembrane region" description="Helical" evidence="1">
    <location>
        <begin position="123"/>
        <end position="141"/>
    </location>
</feature>
<reference evidence="2 3" key="1">
    <citation type="submission" date="2020-04" db="EMBL/GenBank/DDBJ databases">
        <authorList>
            <person name="Laetsch R D."/>
            <person name="Stevens L."/>
            <person name="Kumar S."/>
            <person name="Blaxter L. M."/>
        </authorList>
    </citation>
    <scope>NUCLEOTIDE SEQUENCE [LARGE SCALE GENOMIC DNA]</scope>
</reference>
<name>A0A8S1ETG5_9PELO</name>
<comment type="caution">
    <text evidence="2">The sequence shown here is derived from an EMBL/GenBank/DDBJ whole genome shotgun (WGS) entry which is preliminary data.</text>
</comment>
<dbReference type="PANTHER" id="PTHR46000:SF11">
    <property type="entry name" value="SEVEN TM RECEPTOR"/>
    <property type="match status" value="1"/>
</dbReference>
<evidence type="ECO:0000313" key="3">
    <source>
        <dbReference type="Proteomes" id="UP000494206"/>
    </source>
</evidence>
<feature type="transmembrane region" description="Helical" evidence="1">
    <location>
        <begin position="56"/>
        <end position="81"/>
    </location>
</feature>
<keyword evidence="1" id="KW-0812">Transmembrane</keyword>
<dbReference type="OrthoDB" id="5859135at2759"/>
<proteinExistence type="predicted"/>
<dbReference type="Proteomes" id="UP000494206">
    <property type="component" value="Unassembled WGS sequence"/>
</dbReference>
<dbReference type="EMBL" id="CADEPM010000003">
    <property type="protein sequence ID" value="CAB3403297.1"/>
    <property type="molecule type" value="Genomic_DNA"/>
</dbReference>
<protein>
    <submittedName>
        <fullName evidence="2">Uncharacterized protein</fullName>
    </submittedName>
</protein>